<evidence type="ECO:0008006" key="20">
    <source>
        <dbReference type="Google" id="ProtNLM"/>
    </source>
</evidence>
<feature type="domain" description="CCHC-type" evidence="17">
    <location>
        <begin position="220"/>
        <end position="235"/>
    </location>
</feature>
<keyword evidence="11" id="KW-0229">DNA integration</keyword>
<keyword evidence="2" id="KW-1188">Viral release from host cell</keyword>
<keyword evidence="10" id="KW-0460">Magnesium</keyword>
<evidence type="ECO:0000256" key="11">
    <source>
        <dbReference type="ARBA" id="ARBA00022908"/>
    </source>
</evidence>
<dbReference type="Pfam" id="PF13976">
    <property type="entry name" value="gag_pre-integrs"/>
    <property type="match status" value="1"/>
</dbReference>
<keyword evidence="9" id="KW-0067">ATP-binding</keyword>
<evidence type="ECO:0000256" key="12">
    <source>
        <dbReference type="ARBA" id="ARBA00022918"/>
    </source>
</evidence>
<accession>A0A085N151</accession>
<evidence type="ECO:0000256" key="14">
    <source>
        <dbReference type="ARBA" id="ARBA00023113"/>
    </source>
</evidence>
<evidence type="ECO:0000256" key="13">
    <source>
        <dbReference type="ARBA" id="ARBA00022932"/>
    </source>
</evidence>
<keyword evidence="7" id="KW-0255">Endonuclease</keyword>
<feature type="domain" description="Integrase catalytic" evidence="18">
    <location>
        <begin position="481"/>
        <end position="580"/>
    </location>
</feature>
<keyword evidence="13" id="KW-0548">Nucleotidyltransferase</keyword>
<dbReference type="Proteomes" id="UP000030758">
    <property type="component" value="Unassembled WGS sequence"/>
</dbReference>
<dbReference type="SMART" id="SM00343">
    <property type="entry name" value="ZnF_C2HC"/>
    <property type="match status" value="1"/>
</dbReference>
<name>A0A085N151_9BILA</name>
<keyword evidence="14" id="KW-0917">Virion maturation</keyword>
<evidence type="ECO:0000256" key="6">
    <source>
        <dbReference type="ARBA" id="ARBA00022741"/>
    </source>
</evidence>
<dbReference type="GO" id="GO:0003887">
    <property type="term" value="F:DNA-directed DNA polymerase activity"/>
    <property type="evidence" value="ECO:0007669"/>
    <property type="project" value="UniProtKB-KW"/>
</dbReference>
<dbReference type="Pfam" id="PF22936">
    <property type="entry name" value="Pol_BBD"/>
    <property type="match status" value="1"/>
</dbReference>
<keyword evidence="13" id="KW-0239">DNA-directed DNA polymerase</keyword>
<sequence>MNTTGGKDSITLLHGGNYICWRTKVKAILIGDDLWGIVNVPKPGAPTTAWQKQNNKAMALMTLSIEDSQLLHIANCDTGFKMWEKLQKQFARSSFGSQLYLRRKLYGIRFTSRSMQNHINSVLEVVELLKGAGTEITTGELVAVLLCSLPESYSGLVTALEGRDEADLTVEYLTGKVLDEYQRRTEGSSVGDDSALAMRTSAGQAARMRRHPAAGKKLECFYCHKMGHFKSECKKRLRDLRQMNDHGAVAKVMSGDERSGPGSDRKSPQRCTAFTTCERAQIAKANGGWLIDSGCTTLMTNDRSFFTEMKETVGEVLLATKEMTPAKGIGDGRVRCRLPNGNIEDITLRDVLYVPELGGGLMSVSKITKNGYRVIFENEGCRVKQRSDGAVVVTARLEGNLFLINSVRTVESVHSAVDTKASLEQWHRRFGHRDPNAIKKLLTDGLVHGLILEGSEHELPPCECCIRGKLNQQPFPNSKSRAAKPLELIHSDLCGPMQTATPSGNRYCLTVIDDYSRYAVVRLLKHKSQVPNAIQEIVREWTTQVGYKPKVLRTDNGKEYINEWLLRFLKQQGIKHQTTV</sequence>
<dbReference type="InterPro" id="IPR012337">
    <property type="entry name" value="RNaseH-like_sf"/>
</dbReference>
<dbReference type="GO" id="GO:0008270">
    <property type="term" value="F:zinc ion binding"/>
    <property type="evidence" value="ECO:0007669"/>
    <property type="project" value="UniProtKB-KW"/>
</dbReference>
<keyword evidence="4" id="KW-0540">Nuclease</keyword>
<keyword evidence="15" id="KW-0233">DNA recombination</keyword>
<dbReference type="GO" id="GO:0003676">
    <property type="term" value="F:nucleic acid binding"/>
    <property type="evidence" value="ECO:0007669"/>
    <property type="project" value="InterPro"/>
</dbReference>
<keyword evidence="16" id="KW-0862">Zinc</keyword>
<dbReference type="GO" id="GO:0006508">
    <property type="term" value="P:proteolysis"/>
    <property type="evidence" value="ECO:0007669"/>
    <property type="project" value="UniProtKB-KW"/>
</dbReference>
<keyword evidence="13" id="KW-0808">Transferase</keyword>
<dbReference type="InterPro" id="IPR036397">
    <property type="entry name" value="RNaseH_sf"/>
</dbReference>
<keyword evidence="5" id="KW-0479">Metal-binding</keyword>
<keyword evidence="3" id="KW-0645">Protease</keyword>
<dbReference type="PROSITE" id="PS50994">
    <property type="entry name" value="INTEGRASE"/>
    <property type="match status" value="1"/>
</dbReference>
<evidence type="ECO:0000256" key="1">
    <source>
        <dbReference type="ARBA" id="ARBA00002180"/>
    </source>
</evidence>
<dbReference type="GO" id="GO:0006310">
    <property type="term" value="P:DNA recombination"/>
    <property type="evidence" value="ECO:0007669"/>
    <property type="project" value="UniProtKB-KW"/>
</dbReference>
<evidence type="ECO:0000256" key="9">
    <source>
        <dbReference type="ARBA" id="ARBA00022840"/>
    </source>
</evidence>
<evidence type="ECO:0000256" key="16">
    <source>
        <dbReference type="PROSITE-ProRule" id="PRU00047"/>
    </source>
</evidence>
<evidence type="ECO:0000256" key="15">
    <source>
        <dbReference type="ARBA" id="ARBA00023172"/>
    </source>
</evidence>
<dbReference type="GO" id="GO:0003964">
    <property type="term" value="F:RNA-directed DNA polymerase activity"/>
    <property type="evidence" value="ECO:0007669"/>
    <property type="project" value="UniProtKB-KW"/>
</dbReference>
<dbReference type="Gene3D" id="4.10.60.10">
    <property type="entry name" value="Zinc finger, CCHC-type"/>
    <property type="match status" value="1"/>
</dbReference>
<dbReference type="Pfam" id="PF14223">
    <property type="entry name" value="Retrotran_gag_2"/>
    <property type="match status" value="1"/>
</dbReference>
<dbReference type="InterPro" id="IPR001878">
    <property type="entry name" value="Znf_CCHC"/>
</dbReference>
<dbReference type="SUPFAM" id="SSF53098">
    <property type="entry name" value="Ribonuclease H-like"/>
    <property type="match status" value="1"/>
</dbReference>
<evidence type="ECO:0000256" key="4">
    <source>
        <dbReference type="ARBA" id="ARBA00022722"/>
    </source>
</evidence>
<dbReference type="InterPro" id="IPR054722">
    <property type="entry name" value="PolX-like_BBD"/>
</dbReference>
<keyword evidence="8" id="KW-0378">Hydrolase</keyword>
<dbReference type="GO" id="GO:0019899">
    <property type="term" value="F:enzyme binding"/>
    <property type="evidence" value="ECO:0007669"/>
    <property type="project" value="UniProtKB-ARBA"/>
</dbReference>
<dbReference type="PROSITE" id="PS50158">
    <property type="entry name" value="ZF_CCHC"/>
    <property type="match status" value="1"/>
</dbReference>
<keyword evidence="6" id="KW-0547">Nucleotide-binding</keyword>
<dbReference type="GO" id="GO:0008233">
    <property type="term" value="F:peptidase activity"/>
    <property type="evidence" value="ECO:0007669"/>
    <property type="project" value="UniProtKB-KW"/>
</dbReference>
<comment type="function">
    <text evidence="1">The aspartyl protease (PR) mediates the proteolytic cleavages of the Gag and Gag-Pol polyproteins after assembly of the VLP.</text>
</comment>
<keyword evidence="12" id="KW-0695">RNA-directed DNA polymerase</keyword>
<proteinExistence type="predicted"/>
<dbReference type="InterPro" id="IPR036875">
    <property type="entry name" value="Znf_CCHC_sf"/>
</dbReference>
<dbReference type="EMBL" id="KL367579">
    <property type="protein sequence ID" value="KFD63197.1"/>
    <property type="molecule type" value="Genomic_DNA"/>
</dbReference>
<organism evidence="19">
    <name type="scientific">Trichuris suis</name>
    <name type="common">pig whipworm</name>
    <dbReference type="NCBI Taxonomy" id="68888"/>
    <lineage>
        <taxon>Eukaryota</taxon>
        <taxon>Metazoa</taxon>
        <taxon>Ecdysozoa</taxon>
        <taxon>Nematoda</taxon>
        <taxon>Enoplea</taxon>
        <taxon>Dorylaimia</taxon>
        <taxon>Trichinellida</taxon>
        <taxon>Trichuridae</taxon>
        <taxon>Trichuris</taxon>
    </lineage>
</organism>
<evidence type="ECO:0000259" key="17">
    <source>
        <dbReference type="PROSITE" id="PS50158"/>
    </source>
</evidence>
<evidence type="ECO:0000256" key="8">
    <source>
        <dbReference type="ARBA" id="ARBA00022801"/>
    </source>
</evidence>
<dbReference type="InterPro" id="IPR025724">
    <property type="entry name" value="GAG-pre-integrase_dom"/>
</dbReference>
<evidence type="ECO:0000313" key="19">
    <source>
        <dbReference type="EMBL" id="KFD63197.1"/>
    </source>
</evidence>
<dbReference type="PANTHER" id="PTHR42648:SF11">
    <property type="entry name" value="TRANSPOSON TY4-P GAG-POL POLYPROTEIN"/>
    <property type="match status" value="1"/>
</dbReference>
<dbReference type="GO" id="GO:0004519">
    <property type="term" value="F:endonuclease activity"/>
    <property type="evidence" value="ECO:0007669"/>
    <property type="project" value="UniProtKB-KW"/>
</dbReference>
<evidence type="ECO:0000259" key="18">
    <source>
        <dbReference type="PROSITE" id="PS50994"/>
    </source>
</evidence>
<gene>
    <name evidence="19" type="ORF">M514_24672</name>
</gene>
<evidence type="ECO:0000256" key="5">
    <source>
        <dbReference type="ARBA" id="ARBA00022723"/>
    </source>
</evidence>
<dbReference type="SUPFAM" id="SSF57756">
    <property type="entry name" value="Retrovirus zinc finger-like domains"/>
    <property type="match status" value="1"/>
</dbReference>
<evidence type="ECO:0000256" key="7">
    <source>
        <dbReference type="ARBA" id="ARBA00022759"/>
    </source>
</evidence>
<dbReference type="GO" id="GO:0005524">
    <property type="term" value="F:ATP binding"/>
    <property type="evidence" value="ECO:0007669"/>
    <property type="project" value="UniProtKB-KW"/>
</dbReference>
<protein>
    <recommendedName>
        <fullName evidence="20">Integrase core domain protein</fullName>
    </recommendedName>
</protein>
<evidence type="ECO:0000256" key="2">
    <source>
        <dbReference type="ARBA" id="ARBA00022612"/>
    </source>
</evidence>
<evidence type="ECO:0000256" key="10">
    <source>
        <dbReference type="ARBA" id="ARBA00022842"/>
    </source>
</evidence>
<reference evidence="19" key="1">
    <citation type="journal article" date="2014" name="Nat. Genet.">
        <title>Genome and transcriptome of the porcine whipworm Trichuris suis.</title>
        <authorList>
            <person name="Jex A.R."/>
            <person name="Nejsum P."/>
            <person name="Schwarz E.M."/>
            <person name="Hu L."/>
            <person name="Young N.D."/>
            <person name="Hall R.S."/>
            <person name="Korhonen P.K."/>
            <person name="Liao S."/>
            <person name="Thamsborg S."/>
            <person name="Xia J."/>
            <person name="Xu P."/>
            <person name="Wang S."/>
            <person name="Scheerlinck J.P."/>
            <person name="Hofmann A."/>
            <person name="Sternberg P.W."/>
            <person name="Wang J."/>
            <person name="Gasser R.B."/>
        </authorList>
    </citation>
    <scope>NUCLEOTIDE SEQUENCE [LARGE SCALE GENOMIC DNA]</scope>
    <source>
        <strain evidence="19">DCEP-RM93F</strain>
    </source>
</reference>
<dbReference type="InterPro" id="IPR001584">
    <property type="entry name" value="Integrase_cat-core"/>
</dbReference>
<dbReference type="InterPro" id="IPR039537">
    <property type="entry name" value="Retrotran_Ty1/copia-like"/>
</dbReference>
<dbReference type="GO" id="GO:0015074">
    <property type="term" value="P:DNA integration"/>
    <property type="evidence" value="ECO:0007669"/>
    <property type="project" value="UniProtKB-KW"/>
</dbReference>
<keyword evidence="16" id="KW-0863">Zinc-finger</keyword>
<dbReference type="PANTHER" id="PTHR42648">
    <property type="entry name" value="TRANSPOSASE, PUTATIVE-RELATED"/>
    <property type="match status" value="1"/>
</dbReference>
<dbReference type="Pfam" id="PF00665">
    <property type="entry name" value="rve"/>
    <property type="match status" value="1"/>
</dbReference>
<evidence type="ECO:0000256" key="3">
    <source>
        <dbReference type="ARBA" id="ARBA00022670"/>
    </source>
</evidence>
<dbReference type="Gene3D" id="3.30.420.10">
    <property type="entry name" value="Ribonuclease H-like superfamily/Ribonuclease H"/>
    <property type="match status" value="1"/>
</dbReference>
<dbReference type="AlphaFoldDB" id="A0A085N151"/>